<protein>
    <submittedName>
        <fullName evidence="2">Uncharacterized protein</fullName>
    </submittedName>
</protein>
<gene>
    <name evidence="2" type="ORF">SMN809_LOCUS73831</name>
</gene>
<organism evidence="2 3">
    <name type="scientific">Rotaria magnacalcarata</name>
    <dbReference type="NCBI Taxonomy" id="392030"/>
    <lineage>
        <taxon>Eukaryota</taxon>
        <taxon>Metazoa</taxon>
        <taxon>Spiralia</taxon>
        <taxon>Gnathifera</taxon>
        <taxon>Rotifera</taxon>
        <taxon>Eurotatoria</taxon>
        <taxon>Bdelloidea</taxon>
        <taxon>Philodinida</taxon>
        <taxon>Philodinidae</taxon>
        <taxon>Rotaria</taxon>
    </lineage>
</organism>
<dbReference type="Gene3D" id="3.10.120.10">
    <property type="entry name" value="Cytochrome b5-like heme/steroid binding domain"/>
    <property type="match status" value="1"/>
</dbReference>
<reference evidence="2" key="1">
    <citation type="submission" date="2021-02" db="EMBL/GenBank/DDBJ databases">
        <authorList>
            <person name="Nowell W R."/>
        </authorList>
    </citation>
    <scope>NUCLEOTIDE SEQUENCE</scope>
</reference>
<sequence length="74" mass="8457">MQLTQSLFADEYDDLTDLADTERATARNWHEDFREKYDIVGRLLKPGETPSVYSAEDSELNGTTTATDELKKNE</sequence>
<dbReference type="Proteomes" id="UP000676336">
    <property type="component" value="Unassembled WGS sequence"/>
</dbReference>
<evidence type="ECO:0000256" key="1">
    <source>
        <dbReference type="SAM" id="MobiDB-lite"/>
    </source>
</evidence>
<evidence type="ECO:0000313" key="2">
    <source>
        <dbReference type="EMBL" id="CAF5195486.1"/>
    </source>
</evidence>
<evidence type="ECO:0000313" key="3">
    <source>
        <dbReference type="Proteomes" id="UP000676336"/>
    </source>
</evidence>
<dbReference type="InterPro" id="IPR036400">
    <property type="entry name" value="Cyt_B5-like_heme/steroid_sf"/>
</dbReference>
<comment type="caution">
    <text evidence="2">The sequence shown here is derived from an EMBL/GenBank/DDBJ whole genome shotgun (WGS) entry which is preliminary data.</text>
</comment>
<feature type="region of interest" description="Disordered" evidence="1">
    <location>
        <begin position="50"/>
        <end position="74"/>
    </location>
</feature>
<name>A0A8S3IFM7_9BILA</name>
<accession>A0A8S3IFM7</accession>
<dbReference type="AlphaFoldDB" id="A0A8S3IFM7"/>
<dbReference type="EMBL" id="CAJOBI010328774">
    <property type="protein sequence ID" value="CAF5195486.1"/>
    <property type="molecule type" value="Genomic_DNA"/>
</dbReference>
<proteinExistence type="predicted"/>